<sequence length="339" mass="37439">MADTITLHASCHCKRSRLSFTVPTSDLPLTSWLCHCSICRHTHGTLCTIHARIPPPEVDLSTFTTYQSSAKVKRLFCSTCGAHMLDNAHDTEGEEWYVAISMVDADESVWNIKDHFLLESTDDGGLSAWLPAIGGETMRKWKRGEKRGPAFAETGDWKAPSTSEAVPSTAGKKLRARCHCGGAEFYISPPRNAKVHGTSPENMKPKDKTKWYALNDVCTSCRLVSGCAVVSWAIPEISHITLADGSPYRPLFGTLKAYSSSPEVNRTFCGTCGAVVTYTCNDRPAHVDVAVGLLEAESGVRAEEWLEWRTHRLAFEEDCKWKNFLQGFKDGLKQYGGTT</sequence>
<dbReference type="OrthoDB" id="5422068at2759"/>
<evidence type="ECO:0000256" key="1">
    <source>
        <dbReference type="ARBA" id="ARBA00005495"/>
    </source>
</evidence>
<dbReference type="Proteomes" id="UP000800036">
    <property type="component" value="Unassembled WGS sequence"/>
</dbReference>
<dbReference type="PANTHER" id="PTHR33337:SF31">
    <property type="entry name" value="DUF636 DOMAIN PROTEIN (AFU_ORTHOLOGUE AFUA_2G12650)"/>
    <property type="match status" value="1"/>
</dbReference>
<dbReference type="EMBL" id="ML976771">
    <property type="protein sequence ID" value="KAF1965064.1"/>
    <property type="molecule type" value="Genomic_DNA"/>
</dbReference>
<dbReference type="GO" id="GO:0016846">
    <property type="term" value="F:carbon-sulfur lyase activity"/>
    <property type="evidence" value="ECO:0007669"/>
    <property type="project" value="InterPro"/>
</dbReference>
<dbReference type="Gene3D" id="3.90.1590.10">
    <property type="entry name" value="glutathione-dependent formaldehyde- activating enzyme (gfa)"/>
    <property type="match status" value="1"/>
</dbReference>
<evidence type="ECO:0000256" key="3">
    <source>
        <dbReference type="ARBA" id="ARBA00022833"/>
    </source>
</evidence>
<dbReference type="InterPro" id="IPR006913">
    <property type="entry name" value="CENP-V/GFA"/>
</dbReference>
<proteinExistence type="inferred from homology"/>
<dbReference type="GO" id="GO:0046872">
    <property type="term" value="F:metal ion binding"/>
    <property type="evidence" value="ECO:0007669"/>
    <property type="project" value="UniProtKB-KW"/>
</dbReference>
<name>A0A6A5UK70_9PLEO</name>
<evidence type="ECO:0000256" key="2">
    <source>
        <dbReference type="ARBA" id="ARBA00022723"/>
    </source>
</evidence>
<organism evidence="6 7">
    <name type="scientific">Bimuria novae-zelandiae CBS 107.79</name>
    <dbReference type="NCBI Taxonomy" id="1447943"/>
    <lineage>
        <taxon>Eukaryota</taxon>
        <taxon>Fungi</taxon>
        <taxon>Dikarya</taxon>
        <taxon>Ascomycota</taxon>
        <taxon>Pezizomycotina</taxon>
        <taxon>Dothideomycetes</taxon>
        <taxon>Pleosporomycetidae</taxon>
        <taxon>Pleosporales</taxon>
        <taxon>Massarineae</taxon>
        <taxon>Didymosphaeriaceae</taxon>
        <taxon>Bimuria</taxon>
    </lineage>
</organism>
<gene>
    <name evidence="6" type="ORF">BU23DRAFT_629208</name>
</gene>
<dbReference type="Pfam" id="PF04828">
    <property type="entry name" value="GFA"/>
    <property type="match status" value="2"/>
</dbReference>
<evidence type="ECO:0000259" key="5">
    <source>
        <dbReference type="PROSITE" id="PS51891"/>
    </source>
</evidence>
<dbReference type="PROSITE" id="PS51891">
    <property type="entry name" value="CENP_V_GFA"/>
    <property type="match status" value="1"/>
</dbReference>
<accession>A0A6A5UK70</accession>
<dbReference type="InterPro" id="IPR011057">
    <property type="entry name" value="Mss4-like_sf"/>
</dbReference>
<protein>
    <recommendedName>
        <fullName evidence="5">CENP-V/GFA domain-containing protein</fullName>
    </recommendedName>
</protein>
<dbReference type="SUPFAM" id="SSF51316">
    <property type="entry name" value="Mss4-like"/>
    <property type="match status" value="2"/>
</dbReference>
<feature type="domain" description="CENP-V/GFA" evidence="5">
    <location>
        <begin position="7"/>
        <end position="111"/>
    </location>
</feature>
<evidence type="ECO:0000313" key="7">
    <source>
        <dbReference type="Proteomes" id="UP000800036"/>
    </source>
</evidence>
<dbReference type="PANTHER" id="PTHR33337">
    <property type="entry name" value="GFA DOMAIN-CONTAINING PROTEIN"/>
    <property type="match status" value="1"/>
</dbReference>
<keyword evidence="3" id="KW-0862">Zinc</keyword>
<reference evidence="6" key="1">
    <citation type="journal article" date="2020" name="Stud. Mycol.">
        <title>101 Dothideomycetes genomes: a test case for predicting lifestyles and emergence of pathogens.</title>
        <authorList>
            <person name="Haridas S."/>
            <person name="Albert R."/>
            <person name="Binder M."/>
            <person name="Bloem J."/>
            <person name="Labutti K."/>
            <person name="Salamov A."/>
            <person name="Andreopoulos B."/>
            <person name="Baker S."/>
            <person name="Barry K."/>
            <person name="Bills G."/>
            <person name="Bluhm B."/>
            <person name="Cannon C."/>
            <person name="Castanera R."/>
            <person name="Culley D."/>
            <person name="Daum C."/>
            <person name="Ezra D."/>
            <person name="Gonzalez J."/>
            <person name="Henrissat B."/>
            <person name="Kuo A."/>
            <person name="Liang C."/>
            <person name="Lipzen A."/>
            <person name="Lutzoni F."/>
            <person name="Magnuson J."/>
            <person name="Mondo S."/>
            <person name="Nolan M."/>
            <person name="Ohm R."/>
            <person name="Pangilinan J."/>
            <person name="Park H.-J."/>
            <person name="Ramirez L."/>
            <person name="Alfaro M."/>
            <person name="Sun H."/>
            <person name="Tritt A."/>
            <person name="Yoshinaga Y."/>
            <person name="Zwiers L.-H."/>
            <person name="Turgeon B."/>
            <person name="Goodwin S."/>
            <person name="Spatafora J."/>
            <person name="Crous P."/>
            <person name="Grigoriev I."/>
        </authorList>
    </citation>
    <scope>NUCLEOTIDE SEQUENCE</scope>
    <source>
        <strain evidence="6">CBS 107.79</strain>
    </source>
</reference>
<dbReference type="Gene3D" id="2.170.150.70">
    <property type="match status" value="1"/>
</dbReference>
<evidence type="ECO:0000256" key="4">
    <source>
        <dbReference type="ARBA" id="ARBA00023239"/>
    </source>
</evidence>
<keyword evidence="7" id="KW-1185">Reference proteome</keyword>
<keyword evidence="4" id="KW-0456">Lyase</keyword>
<evidence type="ECO:0000313" key="6">
    <source>
        <dbReference type="EMBL" id="KAF1965064.1"/>
    </source>
</evidence>
<keyword evidence="2" id="KW-0479">Metal-binding</keyword>
<dbReference type="AlphaFoldDB" id="A0A6A5UK70"/>
<comment type="similarity">
    <text evidence="1">Belongs to the Gfa family.</text>
</comment>